<accession>A0ABQ8HNU7</accession>
<feature type="transmembrane region" description="Helical" evidence="6">
    <location>
        <begin position="6"/>
        <end position="25"/>
    </location>
</feature>
<dbReference type="EMBL" id="JAFEMO010000008">
    <property type="protein sequence ID" value="KAH7565993.1"/>
    <property type="molecule type" value="Genomic_DNA"/>
</dbReference>
<feature type="transmembrane region" description="Helical" evidence="6">
    <location>
        <begin position="77"/>
        <end position="99"/>
    </location>
</feature>
<keyword evidence="4 6" id="KW-1133">Transmembrane helix</keyword>
<gene>
    <name evidence="8" type="ORF">JRO89_XS08G0054800</name>
</gene>
<dbReference type="InterPro" id="IPR000620">
    <property type="entry name" value="EamA_dom"/>
</dbReference>
<protein>
    <recommendedName>
        <fullName evidence="6">WAT1-related protein</fullName>
    </recommendedName>
</protein>
<dbReference type="InterPro" id="IPR030184">
    <property type="entry name" value="WAT1-related"/>
</dbReference>
<comment type="subcellular location">
    <subcellularLocation>
        <location evidence="1 6">Membrane</location>
        <topology evidence="1 6">Multi-pass membrane protein</topology>
    </subcellularLocation>
</comment>
<keyword evidence="3 6" id="KW-0812">Transmembrane</keyword>
<evidence type="ECO:0000256" key="1">
    <source>
        <dbReference type="ARBA" id="ARBA00004141"/>
    </source>
</evidence>
<reference evidence="8 9" key="1">
    <citation type="submission" date="2021-02" db="EMBL/GenBank/DDBJ databases">
        <title>Plant Genome Project.</title>
        <authorList>
            <person name="Zhang R.-G."/>
        </authorList>
    </citation>
    <scope>NUCLEOTIDE SEQUENCE [LARGE SCALE GENOMIC DNA]</scope>
    <source>
        <tissue evidence="8">Leaves</tissue>
    </source>
</reference>
<evidence type="ECO:0000256" key="6">
    <source>
        <dbReference type="RuleBase" id="RU363077"/>
    </source>
</evidence>
<feature type="transmembrane region" description="Helical" evidence="6">
    <location>
        <begin position="195"/>
        <end position="214"/>
    </location>
</feature>
<evidence type="ECO:0000256" key="3">
    <source>
        <dbReference type="ARBA" id="ARBA00022692"/>
    </source>
</evidence>
<organism evidence="8 9">
    <name type="scientific">Xanthoceras sorbifolium</name>
    <dbReference type="NCBI Taxonomy" id="99658"/>
    <lineage>
        <taxon>Eukaryota</taxon>
        <taxon>Viridiplantae</taxon>
        <taxon>Streptophyta</taxon>
        <taxon>Embryophyta</taxon>
        <taxon>Tracheophyta</taxon>
        <taxon>Spermatophyta</taxon>
        <taxon>Magnoliopsida</taxon>
        <taxon>eudicotyledons</taxon>
        <taxon>Gunneridae</taxon>
        <taxon>Pentapetalae</taxon>
        <taxon>rosids</taxon>
        <taxon>malvids</taxon>
        <taxon>Sapindales</taxon>
        <taxon>Sapindaceae</taxon>
        <taxon>Xanthoceroideae</taxon>
        <taxon>Xanthoceras</taxon>
    </lineage>
</organism>
<feature type="transmembrane region" description="Helical" evidence="6">
    <location>
        <begin position="111"/>
        <end position="130"/>
    </location>
</feature>
<comment type="similarity">
    <text evidence="2 6">Belongs to the drug/metabolite transporter (DMT) superfamily. Plant drug/metabolite exporter (P-DME) (TC 2.A.7.4) family.</text>
</comment>
<evidence type="ECO:0000313" key="9">
    <source>
        <dbReference type="Proteomes" id="UP000827721"/>
    </source>
</evidence>
<feature type="transmembrane region" description="Helical" evidence="6">
    <location>
        <begin position="164"/>
        <end position="183"/>
    </location>
</feature>
<evidence type="ECO:0000259" key="7">
    <source>
        <dbReference type="Pfam" id="PF00892"/>
    </source>
</evidence>
<feature type="transmembrane region" description="Helical" evidence="6">
    <location>
        <begin position="260"/>
        <end position="281"/>
    </location>
</feature>
<comment type="caution">
    <text evidence="8">The sequence shown here is derived from an EMBL/GenBank/DDBJ whole genome shotgun (WGS) entry which is preliminary data.</text>
</comment>
<dbReference type="SUPFAM" id="SSF103481">
    <property type="entry name" value="Multidrug resistance efflux transporter EmrE"/>
    <property type="match status" value="2"/>
</dbReference>
<dbReference type="InterPro" id="IPR037185">
    <property type="entry name" value="EmrE-like"/>
</dbReference>
<feature type="transmembrane region" description="Helical" evidence="6">
    <location>
        <begin position="234"/>
        <end position="253"/>
    </location>
</feature>
<evidence type="ECO:0000256" key="2">
    <source>
        <dbReference type="ARBA" id="ARBA00007635"/>
    </source>
</evidence>
<dbReference type="Pfam" id="PF00892">
    <property type="entry name" value="EamA"/>
    <property type="match status" value="1"/>
</dbReference>
<evidence type="ECO:0000256" key="5">
    <source>
        <dbReference type="ARBA" id="ARBA00023136"/>
    </source>
</evidence>
<keyword evidence="9" id="KW-1185">Reference proteome</keyword>
<sequence>MGYKMHPGVAMILVQLVFGGIPVFYKLAINDGMSMRVLVTYRLIFGAASLAPVAFVVERGALYHNLYLASIKLTSPTFAAALYNLNPVFTYIVALFVRWLETFSLKTLPGIAKVAGTATCITGAMLLTFFKGFEINIWHSKIDLLHHNHKVPQNVHSGMSGHQAVLGLGISLIACLSYSLWIILQAKMSENYPCFYSSTFLMTFTGSVQSVIYALCFDREWDQWKLGWNIRLLYVVYLGILSSGLTVVLMAWCIAKRGPLFVSVFNPLMLLVTAVASSVVLQENLHLGSNHNGNANNGANGNNSSASNIESSLNIIDNGLDGDSGNNDDDSNVIGDMMLTVLVM</sequence>
<proteinExistence type="inferred from homology"/>
<feature type="transmembrane region" description="Helical" evidence="6">
    <location>
        <begin position="37"/>
        <end position="57"/>
    </location>
</feature>
<evidence type="ECO:0000313" key="8">
    <source>
        <dbReference type="EMBL" id="KAH7565993.1"/>
    </source>
</evidence>
<keyword evidence="5 6" id="KW-0472">Membrane</keyword>
<dbReference type="PANTHER" id="PTHR31218">
    <property type="entry name" value="WAT1-RELATED PROTEIN"/>
    <property type="match status" value="1"/>
</dbReference>
<name>A0ABQ8HNU7_9ROSI</name>
<dbReference type="Proteomes" id="UP000827721">
    <property type="component" value="Unassembled WGS sequence"/>
</dbReference>
<feature type="domain" description="EamA" evidence="7">
    <location>
        <begin position="167"/>
        <end position="287"/>
    </location>
</feature>
<evidence type="ECO:0000256" key="4">
    <source>
        <dbReference type="ARBA" id="ARBA00022989"/>
    </source>
</evidence>